<keyword evidence="2" id="KW-1133">Transmembrane helix</keyword>
<keyword evidence="2" id="KW-0472">Membrane</keyword>
<feature type="compositionally biased region" description="Polar residues" evidence="1">
    <location>
        <begin position="370"/>
        <end position="379"/>
    </location>
</feature>
<evidence type="ECO:0000313" key="4">
    <source>
        <dbReference type="Proteomes" id="UP000275078"/>
    </source>
</evidence>
<feature type="compositionally biased region" description="Polar residues" evidence="1">
    <location>
        <begin position="927"/>
        <end position="940"/>
    </location>
</feature>
<dbReference type="EMBL" id="ML119803">
    <property type="protein sequence ID" value="RPA74024.1"/>
    <property type="molecule type" value="Genomic_DNA"/>
</dbReference>
<feature type="region of interest" description="Disordered" evidence="1">
    <location>
        <begin position="1"/>
        <end position="97"/>
    </location>
</feature>
<feature type="compositionally biased region" description="Low complexity" evidence="1">
    <location>
        <begin position="900"/>
        <end position="910"/>
    </location>
</feature>
<feature type="compositionally biased region" description="Basic and acidic residues" evidence="1">
    <location>
        <begin position="527"/>
        <end position="541"/>
    </location>
</feature>
<dbReference type="InterPro" id="IPR021840">
    <property type="entry name" value="DUF3433"/>
</dbReference>
<feature type="compositionally biased region" description="Basic and acidic residues" evidence="1">
    <location>
        <begin position="773"/>
        <end position="787"/>
    </location>
</feature>
<feature type="transmembrane region" description="Helical" evidence="2">
    <location>
        <begin position="1459"/>
        <end position="1482"/>
    </location>
</feature>
<feature type="compositionally biased region" description="Basic and acidic residues" evidence="1">
    <location>
        <begin position="856"/>
        <end position="865"/>
    </location>
</feature>
<evidence type="ECO:0000256" key="2">
    <source>
        <dbReference type="SAM" id="Phobius"/>
    </source>
</evidence>
<gene>
    <name evidence="3" type="ORF">BJ508DRAFT_418814</name>
</gene>
<evidence type="ECO:0000256" key="1">
    <source>
        <dbReference type="SAM" id="MobiDB-lite"/>
    </source>
</evidence>
<feature type="compositionally biased region" description="Basic and acidic residues" evidence="1">
    <location>
        <begin position="483"/>
        <end position="498"/>
    </location>
</feature>
<feature type="compositionally biased region" description="Basic and acidic residues" evidence="1">
    <location>
        <begin position="1070"/>
        <end position="1087"/>
    </location>
</feature>
<feature type="compositionally biased region" description="Basic and acidic residues" evidence="1">
    <location>
        <begin position="683"/>
        <end position="694"/>
    </location>
</feature>
<feature type="transmembrane region" description="Helical" evidence="2">
    <location>
        <begin position="1390"/>
        <end position="1408"/>
    </location>
</feature>
<feature type="compositionally biased region" description="Basic and acidic residues" evidence="1">
    <location>
        <begin position="551"/>
        <end position="560"/>
    </location>
</feature>
<feature type="region of interest" description="Disordered" evidence="1">
    <location>
        <begin position="207"/>
        <end position="397"/>
    </location>
</feature>
<protein>
    <submittedName>
        <fullName evidence="3">Uncharacterized protein</fullName>
    </submittedName>
</protein>
<dbReference type="Pfam" id="PF11915">
    <property type="entry name" value="DUF3433"/>
    <property type="match status" value="2"/>
</dbReference>
<feature type="region of interest" description="Disordered" evidence="1">
    <location>
        <begin position="1001"/>
        <end position="1114"/>
    </location>
</feature>
<dbReference type="STRING" id="1160509.A0A3N4HWH6"/>
<feature type="compositionally biased region" description="Basic and acidic residues" evidence="1">
    <location>
        <begin position="982"/>
        <end position="993"/>
    </location>
</feature>
<feature type="transmembrane region" description="Helical" evidence="2">
    <location>
        <begin position="1510"/>
        <end position="1534"/>
    </location>
</feature>
<feature type="transmembrane region" description="Helical" evidence="2">
    <location>
        <begin position="1802"/>
        <end position="1825"/>
    </location>
</feature>
<accession>A0A3N4HWH6</accession>
<dbReference type="PANTHER" id="PTHR37544">
    <property type="entry name" value="SPRAY-RELATED"/>
    <property type="match status" value="1"/>
</dbReference>
<feature type="transmembrane region" description="Helical" evidence="2">
    <location>
        <begin position="1660"/>
        <end position="1682"/>
    </location>
</feature>
<dbReference type="Proteomes" id="UP000275078">
    <property type="component" value="Unassembled WGS sequence"/>
</dbReference>
<evidence type="ECO:0000313" key="3">
    <source>
        <dbReference type="EMBL" id="RPA74024.1"/>
    </source>
</evidence>
<feature type="region of interest" description="Disordered" evidence="1">
    <location>
        <begin position="409"/>
        <end position="943"/>
    </location>
</feature>
<keyword evidence="4" id="KW-1185">Reference proteome</keyword>
<feature type="transmembrane region" description="Helical" evidence="2">
    <location>
        <begin position="106"/>
        <end position="127"/>
    </location>
</feature>
<proteinExistence type="predicted"/>
<feature type="compositionally biased region" description="Pro residues" evidence="1">
    <location>
        <begin position="653"/>
        <end position="664"/>
    </location>
</feature>
<feature type="transmembrane region" description="Helical" evidence="2">
    <location>
        <begin position="1768"/>
        <end position="1790"/>
    </location>
</feature>
<dbReference type="OrthoDB" id="5428901at2759"/>
<feature type="compositionally biased region" description="Polar residues" evidence="1">
    <location>
        <begin position="259"/>
        <end position="290"/>
    </location>
</feature>
<keyword evidence="2" id="KW-0812">Transmembrane</keyword>
<name>A0A3N4HWH6_ASCIM</name>
<reference evidence="3 4" key="1">
    <citation type="journal article" date="2018" name="Nat. Ecol. Evol.">
        <title>Pezizomycetes genomes reveal the molecular basis of ectomycorrhizal truffle lifestyle.</title>
        <authorList>
            <person name="Murat C."/>
            <person name="Payen T."/>
            <person name="Noel B."/>
            <person name="Kuo A."/>
            <person name="Morin E."/>
            <person name="Chen J."/>
            <person name="Kohler A."/>
            <person name="Krizsan K."/>
            <person name="Balestrini R."/>
            <person name="Da Silva C."/>
            <person name="Montanini B."/>
            <person name="Hainaut M."/>
            <person name="Levati E."/>
            <person name="Barry K.W."/>
            <person name="Belfiori B."/>
            <person name="Cichocki N."/>
            <person name="Clum A."/>
            <person name="Dockter R.B."/>
            <person name="Fauchery L."/>
            <person name="Guy J."/>
            <person name="Iotti M."/>
            <person name="Le Tacon F."/>
            <person name="Lindquist E.A."/>
            <person name="Lipzen A."/>
            <person name="Malagnac F."/>
            <person name="Mello A."/>
            <person name="Molinier V."/>
            <person name="Miyauchi S."/>
            <person name="Poulain J."/>
            <person name="Riccioni C."/>
            <person name="Rubini A."/>
            <person name="Sitrit Y."/>
            <person name="Splivallo R."/>
            <person name="Traeger S."/>
            <person name="Wang M."/>
            <person name="Zifcakova L."/>
            <person name="Wipf D."/>
            <person name="Zambonelli A."/>
            <person name="Paolocci F."/>
            <person name="Nowrousian M."/>
            <person name="Ottonello S."/>
            <person name="Baldrian P."/>
            <person name="Spatafora J.W."/>
            <person name="Henrissat B."/>
            <person name="Nagy L.G."/>
            <person name="Aury J.M."/>
            <person name="Wincker P."/>
            <person name="Grigoriev I.V."/>
            <person name="Bonfante P."/>
            <person name="Martin F.M."/>
        </authorList>
    </citation>
    <scope>NUCLEOTIDE SEQUENCE [LARGE SCALE GENOMIC DNA]</scope>
    <source>
        <strain evidence="3 4">RN42</strain>
    </source>
</reference>
<feature type="compositionally biased region" description="Basic and acidic residues" evidence="1">
    <location>
        <begin position="227"/>
        <end position="241"/>
    </location>
</feature>
<feature type="compositionally biased region" description="Polar residues" evidence="1">
    <location>
        <begin position="1036"/>
        <end position="1045"/>
    </location>
</feature>
<organism evidence="3 4">
    <name type="scientific">Ascobolus immersus RN42</name>
    <dbReference type="NCBI Taxonomy" id="1160509"/>
    <lineage>
        <taxon>Eukaryota</taxon>
        <taxon>Fungi</taxon>
        <taxon>Dikarya</taxon>
        <taxon>Ascomycota</taxon>
        <taxon>Pezizomycotina</taxon>
        <taxon>Pezizomycetes</taxon>
        <taxon>Pezizales</taxon>
        <taxon>Ascobolaceae</taxon>
        <taxon>Ascobolus</taxon>
    </lineage>
</organism>
<dbReference type="PANTHER" id="PTHR37544:SF3">
    <property type="entry name" value="SPRAY"/>
    <property type="match status" value="1"/>
</dbReference>
<feature type="compositionally biased region" description="Low complexity" evidence="1">
    <location>
        <begin position="315"/>
        <end position="336"/>
    </location>
</feature>
<sequence>MSHPARNEQFYDPPDGDLGRNYGATTQYNEPLHAPFDGPPAESNETLMNDDDRGHEGQTRPGYNLITAEHFAPKQKSEAYTSQTDDDSIPSDRKKRKQYKPISMRTAYLATVVIIALGLIALVEVAIRKLPTDTVNPADLLKYDAEYVIRSHYTSELIASSKKSAESAASAAAKGLRRRNEVVLGSIPPTVPAVTTEVASVEDAGRTVSDVTPVTAPPSAPSSNALRLERRDDKDLPKLDPDEPSISPANVEPTKEESTYVSPTPITSEKSNVTSSPSSDAPAETKTSTAYHDDRNKAPPPEGQPDPIITKPDAEPTTEAPERTTPLVTTTRTTAVFHDDRSKAPPPEVQPNIVIPSPDAEPTKEVEITMPTTNATQNSEDFHDDRSKNPPPEVVPNIAILNPDFESTKDALESLSSKVSMENERPQITIPATMLPESYQDDRSKTPPPEINPDPVGVGLVQEPSKVVDEKPAPVTSTTAPERYQDDRPKKPPPEEKPVPGPDGSIYQDDRSKNPPPEAPGVVTTKYQDDRSKKPPPEDGTNHGSVGSSYQDDRSKKPPPEDGAEAPVIVNPNYQDDRSKNPPPENSPSKDRPSSTVDAGFRDIQTATPPPVETTLRSTADGAFRDVQTATPPPAEASPSKESSGFRDNQTATPPPPVAQPTPTPEDYRDDQSKAPPPSPVVPEKEYHDDHTKEPPPPMTTSPGSYRDDPPQNPPPVAEDKDSADYQDDRAATPPTEEEKPKETVPGTVEVQWPEDDDYRDITGASPPPDNTEDTKGKLKDGEKDGMDVISIIDDGSNIDLGLVDNKPEEPPAVIGHVDSEPIKSLTPPNQPPSGVNNGVTGGAYRDDPGSTPPTADDKDTEGFRDTAGPTPPTPTQQDPSQANPQSPAYQEYRDGGDAEPPSESTSSPPGWVFRDSQKTPPPPPENTGTNLPSQISVGENNNAAAIAAPVPIQLGNKEKDQGKTLDEKIKEWVETYIAEPVKPKEKEDKGDDIPVIVIPSFVDTSAGKPESKPMNNGGRLGSSTEGGGEKPASKPMNNGGSLESPTEEGGEKPASLPKNNNGGAGIQEINREGEAPNRTSEDKKESSGNTEKPAKDTTSTTATNVVDDGSDPNSVAFLDVTTVDKAGKTAVIAVPIPSPATSIDKNGYTVVVALQPAVTTKDSTGKTTVTTPGIIVTTRLPKELKFFSAAIDDHGRLVVLPAPVTKTQPDGKRLVTTPPPITKTDSKGETILAAPPVTKTKQNGDFLIIQPPVITPKSDGSNGISIVVPAKTTTALPNWKTTLVAEGGKTMTLTDIKAPEATKFITDLGDELKTAGPSRLLTTAGRTWLLPQPTAIKGVQPVTNPNEFDQPDQLRMPKPKLVKNDSRDLVESWPELYPILNPTKIDSVSIQYLGVLFALFFAFLWGFTDTDIKRLEQYHQLAKPEGGLIKDTIGYEYTTTWVYCAPFIAFMKKQWAPFLSSITLILAAAALPMLASSVVIVEIHPFCFDKSLDWQKAVYCTPQVVVKPIWARVTQAVLGLIVLLGVILIAFLARRKTGVFGDPAAISGVASLAVEAKLLDDMARIPWREKESVFVKRLGMRRLQLGYFETGSSYEYGLHSNGKQESAFSSTTDVDEIEGLPNGQEADDQDARNGHRYVPEEISLHAALIPYGSKPERPFIMYWVLLIGFFVVHIALIVTIFVYRFTGGDTAFEKFMSGDTVLVRLVLTAAATTIKTVWDPIDRDIRILAPWRRLARGNASPESSIHREYTHNVPLYSTILGLIRMDWLVAMTTLAATLADLLTVFAASVPYAKAYTKFQNAFAGFFCASILCYLLVALVVVILTERRWENTFPRMPYTHLTVLSYIWGSKFRAEYEGLGDRSREERIKRVREEERYRKYGFGWLVHNRGVVMGQAGRYTVGVEEEPLVKKWGDRSNGAGI</sequence>
<feature type="region of interest" description="Disordered" evidence="1">
    <location>
        <begin position="976"/>
        <end position="995"/>
    </location>
</feature>
<feature type="compositionally biased region" description="Basic and acidic residues" evidence="1">
    <location>
        <begin position="718"/>
        <end position="743"/>
    </location>
</feature>